<evidence type="ECO:0000313" key="4">
    <source>
        <dbReference type="Proteomes" id="UP000594800"/>
    </source>
</evidence>
<dbReference type="InterPro" id="IPR014004">
    <property type="entry name" value="Transpt-assoc_nodulatn_dom_bac"/>
</dbReference>
<dbReference type="InterPro" id="IPR051686">
    <property type="entry name" value="Lipoprotein_DolP"/>
</dbReference>
<gene>
    <name evidence="3" type="ORF">I0K15_12595</name>
</gene>
<dbReference type="PANTHER" id="PTHR34606">
    <property type="entry name" value="BON DOMAIN-CONTAINING PROTEIN"/>
    <property type="match status" value="1"/>
</dbReference>
<dbReference type="SMART" id="SM00749">
    <property type="entry name" value="BON"/>
    <property type="match status" value="2"/>
</dbReference>
<evidence type="ECO:0000256" key="1">
    <source>
        <dbReference type="SAM" id="SignalP"/>
    </source>
</evidence>
<feature type="domain" description="BON" evidence="2">
    <location>
        <begin position="47"/>
        <end position="115"/>
    </location>
</feature>
<feature type="domain" description="BON" evidence="2">
    <location>
        <begin position="123"/>
        <end position="191"/>
    </location>
</feature>
<organism evidence="3 4">
    <name type="scientific">Pontivivens ytuae</name>
    <dbReference type="NCBI Taxonomy" id="2789856"/>
    <lineage>
        <taxon>Bacteria</taxon>
        <taxon>Pseudomonadati</taxon>
        <taxon>Pseudomonadota</taxon>
        <taxon>Alphaproteobacteria</taxon>
        <taxon>Rhodobacterales</taxon>
        <taxon>Paracoccaceae</taxon>
        <taxon>Pontivivens</taxon>
    </lineage>
</organism>
<dbReference type="Pfam" id="PF04972">
    <property type="entry name" value="BON"/>
    <property type="match status" value="2"/>
</dbReference>
<dbReference type="InterPro" id="IPR007055">
    <property type="entry name" value="BON_dom"/>
</dbReference>
<dbReference type="KEGG" id="poz:I0K15_12595"/>
<dbReference type="EMBL" id="CP064942">
    <property type="protein sequence ID" value="QPH52649.1"/>
    <property type="molecule type" value="Genomic_DNA"/>
</dbReference>
<evidence type="ECO:0000259" key="2">
    <source>
        <dbReference type="PROSITE" id="PS50914"/>
    </source>
</evidence>
<dbReference type="PROSITE" id="PS50914">
    <property type="entry name" value="BON"/>
    <property type="match status" value="2"/>
</dbReference>
<dbReference type="Gene3D" id="3.30.1340.30">
    <property type="match status" value="1"/>
</dbReference>
<reference evidence="3 4" key="1">
    <citation type="submission" date="2020-11" db="EMBL/GenBank/DDBJ databases">
        <title>Description of Pontivivens ytuae sp. nov. isolated from deep sea sediment of Mariana Trench.</title>
        <authorList>
            <person name="Wang Z."/>
            <person name="Sun Q.-L."/>
            <person name="Xu X.-D."/>
            <person name="Tang Y.-Z."/>
            <person name="Zhang J."/>
        </authorList>
    </citation>
    <scope>NUCLEOTIDE SEQUENCE [LARGE SCALE GENOMIC DNA]</scope>
    <source>
        <strain evidence="3 4">MT2928</strain>
    </source>
</reference>
<feature type="chain" id="PRO_5032337999" evidence="1">
    <location>
        <begin position="18"/>
        <end position="200"/>
    </location>
</feature>
<sequence length="200" mass="21464">MSFFKRGPGVMLAFALAAGGCAPLTVGGIATGAVTAAQERSTGEALTDTEIKVRINNALLQTDASLFGQVSTDVTEGRVVLLGAVPNEARRQQAEEIALSVQDVRDVINELIVADRGFGDLANDARISNTVRFRLLDLEDVQFVNYSVETVNGVVHVMGLAQDAEELRKVTDAAARVSGVEQVVSHVLFVDDPRRRRDNT</sequence>
<keyword evidence="1" id="KW-0732">Signal</keyword>
<dbReference type="RefSeq" id="WP_196101860.1">
    <property type="nucleotide sequence ID" value="NZ_CP064942.1"/>
</dbReference>
<name>A0A7S9LP17_9RHOB</name>
<evidence type="ECO:0000313" key="3">
    <source>
        <dbReference type="EMBL" id="QPH52649.1"/>
    </source>
</evidence>
<keyword evidence="4" id="KW-1185">Reference proteome</keyword>
<dbReference type="PROSITE" id="PS51257">
    <property type="entry name" value="PROKAR_LIPOPROTEIN"/>
    <property type="match status" value="1"/>
</dbReference>
<feature type="signal peptide" evidence="1">
    <location>
        <begin position="1"/>
        <end position="17"/>
    </location>
</feature>
<dbReference type="PANTHER" id="PTHR34606:SF15">
    <property type="entry name" value="BON DOMAIN-CONTAINING PROTEIN"/>
    <property type="match status" value="1"/>
</dbReference>
<protein>
    <submittedName>
        <fullName evidence="3">BON domain-containing protein</fullName>
    </submittedName>
</protein>
<proteinExistence type="predicted"/>
<dbReference type="Proteomes" id="UP000594800">
    <property type="component" value="Chromosome"/>
</dbReference>
<dbReference type="AlphaFoldDB" id="A0A7S9LP17"/>
<accession>A0A7S9LP17</accession>